<proteinExistence type="predicted"/>
<comment type="caution">
    <text evidence="2">The sequence shown here is derived from an EMBL/GenBank/DDBJ whole genome shotgun (WGS) entry which is preliminary data.</text>
</comment>
<feature type="compositionally biased region" description="Gly residues" evidence="1">
    <location>
        <begin position="65"/>
        <end position="88"/>
    </location>
</feature>
<name>A0A317WTU5_9EURO</name>
<protein>
    <submittedName>
        <fullName evidence="2">Uncharacterized protein</fullName>
    </submittedName>
</protein>
<feature type="compositionally biased region" description="Acidic residues" evidence="1">
    <location>
        <begin position="89"/>
        <end position="100"/>
    </location>
</feature>
<evidence type="ECO:0000256" key="1">
    <source>
        <dbReference type="SAM" id="MobiDB-lite"/>
    </source>
</evidence>
<dbReference type="AlphaFoldDB" id="A0A317WTU5"/>
<evidence type="ECO:0000313" key="2">
    <source>
        <dbReference type="EMBL" id="PWY89749.1"/>
    </source>
</evidence>
<feature type="region of interest" description="Disordered" evidence="1">
    <location>
        <begin position="46"/>
        <end position="100"/>
    </location>
</feature>
<dbReference type="EMBL" id="MSFL01000003">
    <property type="protein sequence ID" value="PWY89749.1"/>
    <property type="molecule type" value="Genomic_DNA"/>
</dbReference>
<organism evidence="2 3">
    <name type="scientific">Aspergillus heteromorphus CBS 117.55</name>
    <dbReference type="NCBI Taxonomy" id="1448321"/>
    <lineage>
        <taxon>Eukaryota</taxon>
        <taxon>Fungi</taxon>
        <taxon>Dikarya</taxon>
        <taxon>Ascomycota</taxon>
        <taxon>Pezizomycotina</taxon>
        <taxon>Eurotiomycetes</taxon>
        <taxon>Eurotiomycetidae</taxon>
        <taxon>Eurotiales</taxon>
        <taxon>Aspergillaceae</taxon>
        <taxon>Aspergillus</taxon>
        <taxon>Aspergillus subgen. Circumdati</taxon>
    </lineage>
</organism>
<dbReference type="RefSeq" id="XP_025402580.1">
    <property type="nucleotide sequence ID" value="XM_025538001.1"/>
</dbReference>
<sequence length="100" mass="10153">MTTNNQPTNVTLSIQTDLNLCPQSIPPPYPRATHILANLPARGRREMGAPGRAVRVSGQYDHVSDGGGVRGGDVGGAGTTGSGGVDGEGAGEEVAGEGRW</sequence>
<gene>
    <name evidence="2" type="ORF">BO70DRAFT_127605</name>
</gene>
<keyword evidence="3" id="KW-1185">Reference proteome</keyword>
<dbReference type="VEuPathDB" id="FungiDB:BO70DRAFT_127605"/>
<evidence type="ECO:0000313" key="3">
    <source>
        <dbReference type="Proteomes" id="UP000247233"/>
    </source>
</evidence>
<dbReference type="Proteomes" id="UP000247233">
    <property type="component" value="Unassembled WGS sequence"/>
</dbReference>
<reference evidence="2 3" key="1">
    <citation type="submission" date="2016-12" db="EMBL/GenBank/DDBJ databases">
        <title>The genomes of Aspergillus section Nigri reveals drivers in fungal speciation.</title>
        <authorList>
            <consortium name="DOE Joint Genome Institute"/>
            <person name="Vesth T.C."/>
            <person name="Nybo J."/>
            <person name="Theobald S."/>
            <person name="Brandl J."/>
            <person name="Frisvad J.C."/>
            <person name="Nielsen K.F."/>
            <person name="Lyhne E.K."/>
            <person name="Kogle M.E."/>
            <person name="Kuo A."/>
            <person name="Riley R."/>
            <person name="Clum A."/>
            <person name="Nolan M."/>
            <person name="Lipzen A."/>
            <person name="Salamov A."/>
            <person name="Henrissat B."/>
            <person name="Wiebenga A."/>
            <person name="De Vries R.P."/>
            <person name="Grigoriev I.V."/>
            <person name="Mortensen U.H."/>
            <person name="Andersen M.R."/>
            <person name="Baker S.E."/>
        </authorList>
    </citation>
    <scope>NUCLEOTIDE SEQUENCE [LARGE SCALE GENOMIC DNA]</scope>
    <source>
        <strain evidence="2 3">CBS 117.55</strain>
    </source>
</reference>
<dbReference type="GeneID" id="37060238"/>
<accession>A0A317WTU5</accession>